<dbReference type="OrthoDB" id="9772423at2"/>
<dbReference type="InterPro" id="IPR029062">
    <property type="entry name" value="Class_I_gatase-like"/>
</dbReference>
<keyword evidence="3" id="KW-0012">Acyltransferase</keyword>
<dbReference type="STRING" id="1123349.SAMN02744037_01197"/>
<reference evidence="5" key="1">
    <citation type="submission" date="2016-11" db="EMBL/GenBank/DDBJ databases">
        <authorList>
            <person name="Varghese N."/>
            <person name="Submissions S."/>
        </authorList>
    </citation>
    <scope>NUCLEOTIDE SEQUENCE [LARGE SCALE GENOMIC DNA]</scope>
    <source>
        <strain evidence="5">DSM 15518</strain>
    </source>
</reference>
<gene>
    <name evidence="4" type="ORF">SAMN02744037_01197</name>
</gene>
<evidence type="ECO:0000313" key="5">
    <source>
        <dbReference type="Proteomes" id="UP000242497"/>
    </source>
</evidence>
<evidence type="ECO:0000256" key="1">
    <source>
        <dbReference type="ARBA" id="ARBA00022605"/>
    </source>
</evidence>
<accession>A0A1M6N9I0</accession>
<evidence type="ECO:0000256" key="3">
    <source>
        <dbReference type="ARBA" id="ARBA00023315"/>
    </source>
</evidence>
<evidence type="ECO:0000313" key="4">
    <source>
        <dbReference type="EMBL" id="SHJ92390.1"/>
    </source>
</evidence>
<protein>
    <submittedName>
        <fullName evidence="4">Homoserine O-succinyltransferase</fullName>
    </submittedName>
</protein>
<dbReference type="Gene3D" id="3.40.50.880">
    <property type="match status" value="1"/>
</dbReference>
<dbReference type="SUPFAM" id="SSF52317">
    <property type="entry name" value="Class I glutamine amidotransferase-like"/>
    <property type="match status" value="1"/>
</dbReference>
<dbReference type="InterPro" id="IPR033752">
    <property type="entry name" value="MetA_family"/>
</dbReference>
<dbReference type="Proteomes" id="UP000242497">
    <property type="component" value="Unassembled WGS sequence"/>
</dbReference>
<organism evidence="4 5">
    <name type="scientific">Tepidibacter formicigenes DSM 15518</name>
    <dbReference type="NCBI Taxonomy" id="1123349"/>
    <lineage>
        <taxon>Bacteria</taxon>
        <taxon>Bacillati</taxon>
        <taxon>Bacillota</taxon>
        <taxon>Clostridia</taxon>
        <taxon>Peptostreptococcales</taxon>
        <taxon>Peptostreptococcaceae</taxon>
        <taxon>Tepidibacter</taxon>
    </lineage>
</organism>
<dbReference type="PANTHER" id="PTHR20919">
    <property type="entry name" value="HOMOSERINE O-SUCCINYLTRANSFERASE"/>
    <property type="match status" value="1"/>
</dbReference>
<dbReference type="Pfam" id="PF04204">
    <property type="entry name" value="HTS"/>
    <property type="match status" value="1"/>
</dbReference>
<keyword evidence="1" id="KW-0028">Amino-acid biosynthesis</keyword>
<sequence>MTLIKEKVIENIKDLEIISESSETGIYIVQSKDLKNIFITGHSEYDLNITLILYITSTHSNLSFSNWIKILNIL</sequence>
<dbReference type="RefSeq" id="WP_084605546.1">
    <property type="nucleotide sequence ID" value="NZ_FRAE01000021.1"/>
</dbReference>
<keyword evidence="2 4" id="KW-0808">Transferase</keyword>
<evidence type="ECO:0000256" key="2">
    <source>
        <dbReference type="ARBA" id="ARBA00022679"/>
    </source>
</evidence>
<name>A0A1M6N9I0_9FIRM</name>
<dbReference type="GO" id="GO:0008899">
    <property type="term" value="F:homoserine O-succinyltransferase activity"/>
    <property type="evidence" value="ECO:0007669"/>
    <property type="project" value="TreeGrafter"/>
</dbReference>
<dbReference type="AlphaFoldDB" id="A0A1M6N9I0"/>
<dbReference type="EMBL" id="FRAE01000021">
    <property type="protein sequence ID" value="SHJ92390.1"/>
    <property type="molecule type" value="Genomic_DNA"/>
</dbReference>
<dbReference type="PANTHER" id="PTHR20919:SF0">
    <property type="entry name" value="HOMOSERINE O-SUCCINYLTRANSFERASE"/>
    <property type="match status" value="1"/>
</dbReference>
<proteinExistence type="predicted"/>
<keyword evidence="5" id="KW-1185">Reference proteome</keyword>
<dbReference type="GO" id="GO:0008652">
    <property type="term" value="P:amino acid biosynthetic process"/>
    <property type="evidence" value="ECO:0007669"/>
    <property type="project" value="UniProtKB-KW"/>
</dbReference>